<feature type="compositionally biased region" description="Low complexity" evidence="6">
    <location>
        <begin position="79"/>
        <end position="88"/>
    </location>
</feature>
<evidence type="ECO:0000313" key="8">
    <source>
        <dbReference type="EMBL" id="QPM91526.1"/>
    </source>
</evidence>
<organism evidence="8 9">
    <name type="scientific">Pseudooceanicola algae</name>
    <dbReference type="NCBI Taxonomy" id="1537215"/>
    <lineage>
        <taxon>Bacteria</taxon>
        <taxon>Pseudomonadati</taxon>
        <taxon>Pseudomonadota</taxon>
        <taxon>Alphaproteobacteria</taxon>
        <taxon>Rhodobacterales</taxon>
        <taxon>Paracoccaceae</taxon>
        <taxon>Pseudooceanicola</taxon>
    </lineage>
</organism>
<gene>
    <name evidence="8" type="ORF">PSAL_027790</name>
</gene>
<dbReference type="EMBL" id="CP060436">
    <property type="protein sequence ID" value="QPM91526.1"/>
    <property type="molecule type" value="Genomic_DNA"/>
</dbReference>
<dbReference type="OrthoDB" id="7659420at2"/>
<dbReference type="Pfam" id="PF09731">
    <property type="entry name" value="Mitofilin"/>
    <property type="match status" value="1"/>
</dbReference>
<protein>
    <submittedName>
        <fullName evidence="8">Uncharacterized protein</fullName>
    </submittedName>
</protein>
<name>A0A418SFP2_9RHOB</name>
<feature type="compositionally biased region" description="Low complexity" evidence="6">
    <location>
        <begin position="140"/>
        <end position="158"/>
    </location>
</feature>
<evidence type="ECO:0000256" key="7">
    <source>
        <dbReference type="SAM" id="Phobius"/>
    </source>
</evidence>
<dbReference type="PANTHER" id="PTHR15415">
    <property type="entry name" value="MITOFILIN"/>
    <property type="match status" value="1"/>
</dbReference>
<dbReference type="InterPro" id="IPR019133">
    <property type="entry name" value="MIC60"/>
</dbReference>
<feature type="coiled-coil region" evidence="5">
    <location>
        <begin position="248"/>
        <end position="310"/>
    </location>
</feature>
<dbReference type="AlphaFoldDB" id="A0A418SFP2"/>
<dbReference type="RefSeq" id="WP_119839521.1">
    <property type="nucleotide sequence ID" value="NZ_CP060436.1"/>
</dbReference>
<evidence type="ECO:0000256" key="6">
    <source>
        <dbReference type="SAM" id="MobiDB-lite"/>
    </source>
</evidence>
<evidence type="ECO:0000256" key="2">
    <source>
        <dbReference type="ARBA" id="ARBA00022692"/>
    </source>
</evidence>
<keyword evidence="4 7" id="KW-0472">Membrane</keyword>
<feature type="region of interest" description="Disordered" evidence="6">
    <location>
        <begin position="122"/>
        <end position="158"/>
    </location>
</feature>
<feature type="region of interest" description="Disordered" evidence="6">
    <location>
        <begin position="434"/>
        <end position="467"/>
    </location>
</feature>
<evidence type="ECO:0000313" key="9">
    <source>
        <dbReference type="Proteomes" id="UP000283786"/>
    </source>
</evidence>
<evidence type="ECO:0000256" key="5">
    <source>
        <dbReference type="SAM" id="Coils"/>
    </source>
</evidence>
<keyword evidence="3 7" id="KW-1133">Transmembrane helix</keyword>
<evidence type="ECO:0000256" key="1">
    <source>
        <dbReference type="ARBA" id="ARBA00004370"/>
    </source>
</evidence>
<keyword evidence="5" id="KW-0175">Coiled coil</keyword>
<proteinExistence type="predicted"/>
<dbReference type="Proteomes" id="UP000283786">
    <property type="component" value="Chromosome"/>
</dbReference>
<dbReference type="PANTHER" id="PTHR15415:SF7">
    <property type="entry name" value="MICOS COMPLEX SUBUNIT MIC60"/>
    <property type="match status" value="1"/>
</dbReference>
<evidence type="ECO:0000256" key="3">
    <source>
        <dbReference type="ARBA" id="ARBA00022989"/>
    </source>
</evidence>
<keyword evidence="9" id="KW-1185">Reference proteome</keyword>
<accession>A0A418SFP2</accession>
<keyword evidence="2 7" id="KW-0812">Transmembrane</keyword>
<feature type="region of interest" description="Disordered" evidence="6">
    <location>
        <begin position="1"/>
        <end position="106"/>
    </location>
</feature>
<dbReference type="GO" id="GO:0016020">
    <property type="term" value="C:membrane"/>
    <property type="evidence" value="ECO:0007669"/>
    <property type="project" value="UniProtKB-SubCell"/>
</dbReference>
<feature type="transmembrane region" description="Helical" evidence="7">
    <location>
        <begin position="167"/>
        <end position="189"/>
    </location>
</feature>
<evidence type="ECO:0000256" key="4">
    <source>
        <dbReference type="ARBA" id="ARBA00023136"/>
    </source>
</evidence>
<comment type="subcellular location">
    <subcellularLocation>
        <location evidence="1">Membrane</location>
    </subcellularLocation>
</comment>
<reference evidence="8 9" key="1">
    <citation type="submission" date="2020-08" db="EMBL/GenBank/DDBJ databases">
        <title>Genome sequence of Rhodobacteraceae bacterium Lw-13e.</title>
        <authorList>
            <person name="Poehlein A."/>
            <person name="Wolter L."/>
            <person name="Daniel R."/>
            <person name="Brinkhoff T."/>
        </authorList>
    </citation>
    <scope>NUCLEOTIDE SEQUENCE [LARGE SCALE GENOMIC DNA]</scope>
    <source>
        <strain evidence="8 9">Lw-13e</strain>
    </source>
</reference>
<dbReference type="KEGG" id="palw:PSAL_027790"/>
<sequence length="467" mass="47585">MAKKPKDDQVETGNEETAISAESAPRPSETDPQALTEDDRDAAGVPGNDDIGVAPSDTVTAPEGIVAGTPDVMDEDDASAVADVPPVARQLAAPVHDPRDEAGAEAASLGAEVEELMALDGTAPDDMASPAAVPPEMVNPDAQTPASPPSAATSPKAQTEVVNRHRFFPALLGGVVAAGLGFGLALVVLPDGLAGLPGQGGTTVKDDMATLQAEVAELKSSVAPVDLTGIEDRVETLGSGQSGLESSLSEATATLAALGDRVAALEDAPEDQGVAPEQIEGINDQVAALKQALDDQSAALKQEIESAAQQSELSAAMTELDAALDSGEAYEDSVATLSRLGMTVPDGLTANAAGVPTLNTLQQSFPDYARAALRATVDMGDTSSVMSFVKSQLGVRSLTPQEGDTTDAILSRAEAALRAGDLDTTLSELDSLPEEAKSPMQDWMDSAQTRAEAVGARSGLDAATQTN</sequence>